<dbReference type="EMBL" id="PKUQ01000031">
    <property type="protein sequence ID" value="PLW76346.1"/>
    <property type="molecule type" value="Genomic_DNA"/>
</dbReference>
<keyword evidence="2" id="KW-1185">Reference proteome</keyword>
<dbReference type="Proteomes" id="UP000234881">
    <property type="component" value="Unassembled WGS sequence"/>
</dbReference>
<evidence type="ECO:0000313" key="2">
    <source>
        <dbReference type="Proteomes" id="UP000234881"/>
    </source>
</evidence>
<accession>A0A2N5XP92</accession>
<organism evidence="1 2">
    <name type="scientific">Cohaesibacter celericrescens</name>
    <dbReference type="NCBI Taxonomy" id="2067669"/>
    <lineage>
        <taxon>Bacteria</taxon>
        <taxon>Pseudomonadati</taxon>
        <taxon>Pseudomonadota</taxon>
        <taxon>Alphaproteobacteria</taxon>
        <taxon>Hyphomicrobiales</taxon>
        <taxon>Cohaesibacteraceae</taxon>
    </lineage>
</organism>
<name>A0A2N5XP92_9HYPH</name>
<comment type="caution">
    <text evidence="1">The sequence shown here is derived from an EMBL/GenBank/DDBJ whole genome shotgun (WGS) entry which is preliminary data.</text>
</comment>
<protein>
    <recommendedName>
        <fullName evidence="3">PilZ domain-containing protein</fullName>
    </recommendedName>
</protein>
<evidence type="ECO:0008006" key="3">
    <source>
        <dbReference type="Google" id="ProtNLM"/>
    </source>
</evidence>
<gene>
    <name evidence="1" type="ORF">C0081_15800</name>
</gene>
<sequence length="116" mass="13430">MHNFKDIVVTLRLEHRKSRRRRVLKGGRIFYNNYCFSCDCIIRNENDSGMQLKVDSGALVPTEFAILNRKDGTLANARMVWHKDTQIGIEFLSKFADVRDSSREHIRQMSVLVTSG</sequence>
<proteinExistence type="predicted"/>
<reference evidence="1 2" key="1">
    <citation type="submission" date="2018-01" db="EMBL/GenBank/DDBJ databases">
        <title>The draft genome sequence of Cohaesibacter sp. H1304.</title>
        <authorList>
            <person name="Wang N.-N."/>
            <person name="Du Z.-J."/>
        </authorList>
    </citation>
    <scope>NUCLEOTIDE SEQUENCE [LARGE SCALE GENOMIC DNA]</scope>
    <source>
        <strain evidence="1 2">H1304</strain>
    </source>
</reference>
<evidence type="ECO:0000313" key="1">
    <source>
        <dbReference type="EMBL" id="PLW76346.1"/>
    </source>
</evidence>
<dbReference type="AlphaFoldDB" id="A0A2N5XP92"/>